<dbReference type="OrthoDB" id="6252479at2759"/>
<keyword evidence="6 9" id="KW-0472">Membrane</keyword>
<dbReference type="PRINTS" id="PR00205">
    <property type="entry name" value="CADHERIN"/>
</dbReference>
<accession>A0A158QVI0</accession>
<evidence type="ECO:0000259" key="10">
    <source>
        <dbReference type="PROSITE" id="PS50268"/>
    </source>
</evidence>
<dbReference type="PANTHER" id="PTHR24028:SF263">
    <property type="entry name" value="CADHERIN-RELATED FAMILY MEMBER 1"/>
    <property type="match status" value="1"/>
</dbReference>
<sequence length="1080" mass="118223">MVVLKTDIDFSGFICLVCLLGNVKRLRVDLYVVYLLGLIVLALFLVYSTSEQKNFRVLVLVILIWINSSKSSSPDQPVPLVSFEIIDEVKPGHTIGNIRQVLWQKSSTVFSLVVVTSSNFQRFNEYFSITKNGTVIVQKLVDRDNLDDVCGPLDCCQSAVCTIDARVMFIVDQNEDSSVSSNDQLPAHLQLRLVDVNDNSPQFPLNSNGRPEFTVRIQEGGKFARETLPSAVDLDSAENGIVQYRLSSDKNPNHSTDELFRLSYEKVLSDPLNKSQGWRLSPPMLIQLRELDFEVPTDRQFKLIVIAIDGGNPALTGSLSVTVNLMDINDNSPIFEKTNVSTIELAENTTFSPNPIHKFIATDLDSGENGLISYSLSPLNEPRVFDKFSIDNSNGALYLISALDYEVYSERHFTVIAVASDNGTPKRSGTTTLTVVTRDINDNLPTLVVQENITVIEGINYTKPVVRFYVKDDDFVSRGKVTCRPSPSRATEAGIAAGAASLRLQEVTANAYFVFTEGIFDYEETKSASVEIVCSDRALGEPLTSPDRPIRITVAIGDANDHYPEFGVSEFLTKLPEHSPEGTRIARLTATDADSGLNSRVTYSLVNDNGGRCSTLEALSIDRQTGVVSVKNGNCLDREANEEVEAFVAAEDGGGLSTSVKLKIRLMDVNDNEPRFQVTDSFSVPENRPGGFVIGSVRCTDADVGVNSGILLELSENNTQSVKESFDLLLSEGLSPNVVPGRGKVSGRGEVSAVLVTKKRLDREEVETYTIQLVATDMGEPPLRAHKTIHLVVLDENDNQPIPRFPQPFTTVGYHPLVHTNSPYGSKVCVLRSHDPDRGENGTVVYDIQPGTNGSRDFHLDRVTGALTTMWHQKGPTPGVYAIKVLLYDMGQNATKVEWNFFVYISPRNPHLDSTSSIKTRFSGGPNTTLAVGSKSWGRLSQIASIMIIIAVAVAIVLVISCACMIKLLVRSKSKSHPPSGTPKSGSSALYSPSTLGMVYTQSPTINNALSPDTPKYNLSTPEHVNWCMRPVEMIGQSDGHVPPLEGTTGNGYYFTSPPYGTDTMSRCGCTTLWQGLPPT</sequence>
<dbReference type="InterPro" id="IPR002126">
    <property type="entry name" value="Cadherin-like_dom"/>
</dbReference>
<evidence type="ECO:0000256" key="2">
    <source>
        <dbReference type="ARBA" id="ARBA00022692"/>
    </source>
</evidence>
<comment type="subcellular location">
    <subcellularLocation>
        <location evidence="1">Membrane</location>
        <topology evidence="1">Single-pass membrane protein</topology>
    </subcellularLocation>
</comment>
<dbReference type="EMBL" id="UXSR01005434">
    <property type="protein sequence ID" value="VDD81974.1"/>
    <property type="molecule type" value="Genomic_DNA"/>
</dbReference>
<evidence type="ECO:0000256" key="9">
    <source>
        <dbReference type="SAM" id="Phobius"/>
    </source>
</evidence>
<dbReference type="PANTHER" id="PTHR24028">
    <property type="entry name" value="CADHERIN-87A"/>
    <property type="match status" value="1"/>
</dbReference>
<proteinExistence type="predicted"/>
<dbReference type="InterPro" id="IPR015919">
    <property type="entry name" value="Cadherin-like_sf"/>
</dbReference>
<feature type="domain" description="Cadherin" evidence="10">
    <location>
        <begin position="447"/>
        <end position="566"/>
    </location>
</feature>
<dbReference type="STRING" id="53468.A0A158QVI0"/>
<dbReference type="InterPro" id="IPR020894">
    <property type="entry name" value="Cadherin_CS"/>
</dbReference>
<dbReference type="FunFam" id="2.60.40.60:FF:000020">
    <property type="entry name" value="Dachsous cadherin-related 1b"/>
    <property type="match status" value="1"/>
</dbReference>
<dbReference type="GO" id="GO:0005509">
    <property type="term" value="F:calcium ion binding"/>
    <property type="evidence" value="ECO:0007669"/>
    <property type="project" value="UniProtKB-UniRule"/>
</dbReference>
<feature type="transmembrane region" description="Helical" evidence="9">
    <location>
        <begin position="943"/>
        <end position="970"/>
    </location>
</feature>
<evidence type="ECO:0000256" key="3">
    <source>
        <dbReference type="ARBA" id="ARBA00022737"/>
    </source>
</evidence>
<feature type="domain" description="Cadherin" evidence="10">
    <location>
        <begin position="676"/>
        <end position="805"/>
    </location>
</feature>
<name>A0A158QVI0_MESCO</name>
<evidence type="ECO:0000256" key="6">
    <source>
        <dbReference type="ARBA" id="ARBA00023136"/>
    </source>
</evidence>
<keyword evidence="12" id="KW-1185">Reference proteome</keyword>
<dbReference type="Pfam" id="PF00028">
    <property type="entry name" value="Cadherin"/>
    <property type="match status" value="4"/>
</dbReference>
<dbReference type="AlphaFoldDB" id="A0A158QVI0"/>
<dbReference type="GO" id="GO:0005886">
    <property type="term" value="C:plasma membrane"/>
    <property type="evidence" value="ECO:0007669"/>
    <property type="project" value="InterPro"/>
</dbReference>
<dbReference type="Gene3D" id="2.60.40.60">
    <property type="entry name" value="Cadherins"/>
    <property type="match status" value="7"/>
</dbReference>
<evidence type="ECO:0000256" key="7">
    <source>
        <dbReference type="ARBA" id="ARBA00023180"/>
    </source>
</evidence>
<evidence type="ECO:0000313" key="12">
    <source>
        <dbReference type="Proteomes" id="UP000267029"/>
    </source>
</evidence>
<keyword evidence="5 9" id="KW-1133">Transmembrane helix</keyword>
<dbReference type="InterPro" id="IPR050174">
    <property type="entry name" value="Protocadherin/Cadherin-CA"/>
</dbReference>
<evidence type="ECO:0000256" key="8">
    <source>
        <dbReference type="PROSITE-ProRule" id="PRU00043"/>
    </source>
</evidence>
<keyword evidence="4 8" id="KW-0106">Calcium</keyword>
<evidence type="ECO:0000256" key="5">
    <source>
        <dbReference type="ARBA" id="ARBA00022989"/>
    </source>
</evidence>
<feature type="domain" description="Cadherin" evidence="10">
    <location>
        <begin position="110"/>
        <end position="203"/>
    </location>
</feature>
<feature type="transmembrane region" description="Helical" evidence="9">
    <location>
        <begin position="30"/>
        <end position="47"/>
    </location>
</feature>
<dbReference type="SUPFAM" id="SSF49313">
    <property type="entry name" value="Cadherin-like"/>
    <property type="match status" value="5"/>
</dbReference>
<feature type="domain" description="Cadherin" evidence="10">
    <location>
        <begin position="810"/>
        <end position="928"/>
    </location>
</feature>
<dbReference type="SMART" id="SM00112">
    <property type="entry name" value="CA"/>
    <property type="match status" value="6"/>
</dbReference>
<dbReference type="FunFam" id="2.60.40.60:FF:000092">
    <property type="entry name" value="Protocadherin 8"/>
    <property type="match status" value="2"/>
</dbReference>
<protein>
    <recommendedName>
        <fullName evidence="10">Cadherin domain-containing protein</fullName>
    </recommendedName>
</protein>
<evidence type="ECO:0000256" key="1">
    <source>
        <dbReference type="ARBA" id="ARBA00004167"/>
    </source>
</evidence>
<feature type="domain" description="Cadherin" evidence="10">
    <location>
        <begin position="230"/>
        <end position="335"/>
    </location>
</feature>
<evidence type="ECO:0000313" key="11">
    <source>
        <dbReference type="EMBL" id="VDD81974.1"/>
    </source>
</evidence>
<dbReference type="Proteomes" id="UP000267029">
    <property type="component" value="Unassembled WGS sequence"/>
</dbReference>
<gene>
    <name evidence="11" type="ORF">MCOS_LOCUS7977</name>
</gene>
<feature type="domain" description="Cadherin" evidence="10">
    <location>
        <begin position="567"/>
        <end position="676"/>
    </location>
</feature>
<reference evidence="11 12" key="1">
    <citation type="submission" date="2018-10" db="EMBL/GenBank/DDBJ databases">
        <authorList>
            <consortium name="Pathogen Informatics"/>
        </authorList>
    </citation>
    <scope>NUCLEOTIDE SEQUENCE [LARGE SCALE GENOMIC DNA]</scope>
</reference>
<dbReference type="GO" id="GO:0007156">
    <property type="term" value="P:homophilic cell adhesion via plasma membrane adhesion molecules"/>
    <property type="evidence" value="ECO:0007669"/>
    <property type="project" value="InterPro"/>
</dbReference>
<dbReference type="PROSITE" id="PS50268">
    <property type="entry name" value="CADHERIN_2"/>
    <property type="match status" value="7"/>
</dbReference>
<keyword evidence="2 9" id="KW-0812">Transmembrane</keyword>
<keyword evidence="3" id="KW-0677">Repeat</keyword>
<dbReference type="CDD" id="cd11304">
    <property type="entry name" value="Cadherin_repeat"/>
    <property type="match status" value="5"/>
</dbReference>
<evidence type="ECO:0000256" key="4">
    <source>
        <dbReference type="ARBA" id="ARBA00022837"/>
    </source>
</evidence>
<keyword evidence="7" id="KW-0325">Glycoprotein</keyword>
<organism evidence="11 12">
    <name type="scientific">Mesocestoides corti</name>
    <name type="common">Flatworm</name>
    <dbReference type="NCBI Taxonomy" id="53468"/>
    <lineage>
        <taxon>Eukaryota</taxon>
        <taxon>Metazoa</taxon>
        <taxon>Spiralia</taxon>
        <taxon>Lophotrochozoa</taxon>
        <taxon>Platyhelminthes</taxon>
        <taxon>Cestoda</taxon>
        <taxon>Eucestoda</taxon>
        <taxon>Cyclophyllidea</taxon>
        <taxon>Mesocestoididae</taxon>
        <taxon>Mesocestoides</taxon>
    </lineage>
</organism>
<dbReference type="PROSITE" id="PS00232">
    <property type="entry name" value="CADHERIN_1"/>
    <property type="match status" value="2"/>
</dbReference>
<feature type="domain" description="Cadherin" evidence="10">
    <location>
        <begin position="337"/>
        <end position="447"/>
    </location>
</feature>